<proteinExistence type="predicted"/>
<evidence type="ECO:0000313" key="1">
    <source>
        <dbReference type="EMBL" id="KAJ6636033.1"/>
    </source>
</evidence>
<keyword evidence="2" id="KW-1185">Reference proteome</keyword>
<name>A0A9Q0MQB0_9DIPT</name>
<sequence length="79" mass="9286">MEVDTTDTKTSNKIKETLLELGVGFRAKNDPFFNEVNKLENPIEKLGVHSDLLEEEGPNSETPAWFWKPRRRNYFKILY</sequence>
<dbReference type="OrthoDB" id="18440at2759"/>
<comment type="caution">
    <text evidence="1">The sequence shown here is derived from an EMBL/GenBank/DDBJ whole genome shotgun (WGS) entry which is preliminary data.</text>
</comment>
<dbReference type="Proteomes" id="UP001151699">
    <property type="component" value="Chromosome C"/>
</dbReference>
<organism evidence="1 2">
    <name type="scientific">Pseudolycoriella hygida</name>
    <dbReference type="NCBI Taxonomy" id="35572"/>
    <lineage>
        <taxon>Eukaryota</taxon>
        <taxon>Metazoa</taxon>
        <taxon>Ecdysozoa</taxon>
        <taxon>Arthropoda</taxon>
        <taxon>Hexapoda</taxon>
        <taxon>Insecta</taxon>
        <taxon>Pterygota</taxon>
        <taxon>Neoptera</taxon>
        <taxon>Endopterygota</taxon>
        <taxon>Diptera</taxon>
        <taxon>Nematocera</taxon>
        <taxon>Sciaroidea</taxon>
        <taxon>Sciaridae</taxon>
        <taxon>Pseudolycoriella</taxon>
    </lineage>
</organism>
<dbReference type="AlphaFoldDB" id="A0A9Q0MQB0"/>
<dbReference type="EMBL" id="WJQU01000004">
    <property type="protein sequence ID" value="KAJ6636033.1"/>
    <property type="molecule type" value="Genomic_DNA"/>
</dbReference>
<evidence type="ECO:0000313" key="2">
    <source>
        <dbReference type="Proteomes" id="UP001151699"/>
    </source>
</evidence>
<gene>
    <name evidence="1" type="ORF">Bhyg_14620</name>
</gene>
<accession>A0A9Q0MQB0</accession>
<protein>
    <submittedName>
        <fullName evidence="1">Uncharacterized protein</fullName>
    </submittedName>
</protein>
<reference evidence="1" key="1">
    <citation type="submission" date="2022-07" db="EMBL/GenBank/DDBJ databases">
        <authorList>
            <person name="Trinca V."/>
            <person name="Uliana J.V.C."/>
            <person name="Torres T.T."/>
            <person name="Ward R.J."/>
            <person name="Monesi N."/>
        </authorList>
    </citation>
    <scope>NUCLEOTIDE SEQUENCE</scope>
    <source>
        <strain evidence="1">HSMRA1968</strain>
        <tissue evidence="1">Whole embryos</tissue>
    </source>
</reference>